<feature type="chain" id="PRO_5001503330" description="SGNH hydrolase-type esterase domain-containing protein" evidence="3">
    <location>
        <begin position="23"/>
        <end position="354"/>
    </location>
</feature>
<dbReference type="PANTHER" id="PTHR45642:SF139">
    <property type="entry name" value="SGNH HYDROLASE-TYPE ESTERASE DOMAIN-CONTAINING PROTEIN"/>
    <property type="match status" value="1"/>
</dbReference>
<dbReference type="PANTHER" id="PTHR45642">
    <property type="entry name" value="GDSL ESTERASE/LIPASE EXL3"/>
    <property type="match status" value="1"/>
</dbReference>
<dbReference type="GO" id="GO:0016298">
    <property type="term" value="F:lipase activity"/>
    <property type="evidence" value="ECO:0007669"/>
    <property type="project" value="InterPro"/>
</dbReference>
<dbReference type="EMBL" id="KI632373">
    <property type="protein sequence ID" value="EYU17582.1"/>
    <property type="molecule type" value="Genomic_DNA"/>
</dbReference>
<sequence length="354" mass="39907">MKMKIFMCLKLFPLLFVLFSSSFSGALIKVPENATIPAVMFFGDSVVDTGNNNYITTLVRANFLPYGKDFIAGQPTGRFSNGKVPPDLFVEELGIKPCLPPYLDPSLVDEDLLTGVNFASGGSGYDPLTSNTMSVFSLSDQLEMFEEYIIKLKKIAGDEKSSYILRESLFVVVSGSNDIWNSFFNNLRQFQYDVPSYTDLLELYRLGARRIGVFSMPAIGCMPSQITIRRIGLERKCVTEYNEIAQLFNKKLLSALTSLNAQFPQAKMVYLDFYDLPLDMISNPQKFGFKIVDKGCCGTGTFETSLLCTYACSNEDDYIFWDSFHPTEKAYRILIHQMLQENINYFICGKSLCS</sequence>
<dbReference type="InterPro" id="IPR035669">
    <property type="entry name" value="SGNH_plant_lipase-like"/>
</dbReference>
<organism evidence="4 5">
    <name type="scientific">Erythranthe guttata</name>
    <name type="common">Yellow monkey flower</name>
    <name type="synonym">Mimulus guttatus</name>
    <dbReference type="NCBI Taxonomy" id="4155"/>
    <lineage>
        <taxon>Eukaryota</taxon>
        <taxon>Viridiplantae</taxon>
        <taxon>Streptophyta</taxon>
        <taxon>Embryophyta</taxon>
        <taxon>Tracheophyta</taxon>
        <taxon>Spermatophyta</taxon>
        <taxon>Magnoliopsida</taxon>
        <taxon>eudicotyledons</taxon>
        <taxon>Gunneridae</taxon>
        <taxon>Pentapetalae</taxon>
        <taxon>asterids</taxon>
        <taxon>lamiids</taxon>
        <taxon>Lamiales</taxon>
        <taxon>Phrymaceae</taxon>
        <taxon>Erythranthe</taxon>
    </lineage>
</organism>
<protein>
    <recommendedName>
        <fullName evidence="6">SGNH hydrolase-type esterase domain-containing protein</fullName>
    </recommendedName>
</protein>
<evidence type="ECO:0000256" key="3">
    <source>
        <dbReference type="SAM" id="SignalP"/>
    </source>
</evidence>
<dbReference type="AlphaFoldDB" id="A0A022PN51"/>
<dbReference type="GO" id="GO:0006629">
    <property type="term" value="P:lipid metabolic process"/>
    <property type="evidence" value="ECO:0007669"/>
    <property type="project" value="InterPro"/>
</dbReference>
<evidence type="ECO:0000256" key="1">
    <source>
        <dbReference type="ARBA" id="ARBA00008668"/>
    </source>
</evidence>
<dbReference type="FunFam" id="3.40.50.1110:FF:000003">
    <property type="entry name" value="GDSL esterase/lipase APG"/>
    <property type="match status" value="1"/>
</dbReference>
<keyword evidence="2 3" id="KW-0732">Signal</keyword>
<dbReference type="CDD" id="cd01837">
    <property type="entry name" value="SGNH_plant_lipase_like"/>
    <property type="match status" value="1"/>
</dbReference>
<dbReference type="InterPro" id="IPR036514">
    <property type="entry name" value="SGNH_hydro_sf"/>
</dbReference>
<dbReference type="Pfam" id="PF00657">
    <property type="entry name" value="Lipase_GDSL"/>
    <property type="match status" value="1"/>
</dbReference>
<evidence type="ECO:0000256" key="2">
    <source>
        <dbReference type="ARBA" id="ARBA00022729"/>
    </source>
</evidence>
<evidence type="ECO:0000313" key="4">
    <source>
        <dbReference type="EMBL" id="EYU17582.1"/>
    </source>
</evidence>
<evidence type="ECO:0008006" key="6">
    <source>
        <dbReference type="Google" id="ProtNLM"/>
    </source>
</evidence>
<name>A0A022PN51_ERYGU</name>
<dbReference type="InterPro" id="IPR050592">
    <property type="entry name" value="GDSL_lipolytic_enzyme"/>
</dbReference>
<gene>
    <name evidence="4" type="ORF">MIMGU_mgv1a008769mg</name>
</gene>
<reference evidence="4 5" key="1">
    <citation type="journal article" date="2013" name="Proc. Natl. Acad. Sci. U.S.A.">
        <title>Fine-scale variation in meiotic recombination in Mimulus inferred from population shotgun sequencing.</title>
        <authorList>
            <person name="Hellsten U."/>
            <person name="Wright K.M."/>
            <person name="Jenkins J."/>
            <person name="Shu S."/>
            <person name="Yuan Y."/>
            <person name="Wessler S.R."/>
            <person name="Schmutz J."/>
            <person name="Willis J.H."/>
            <person name="Rokhsar D.S."/>
        </authorList>
    </citation>
    <scope>NUCLEOTIDE SEQUENCE [LARGE SCALE GENOMIC DNA]</scope>
    <source>
        <strain evidence="5">cv. DUN x IM62</strain>
    </source>
</reference>
<proteinExistence type="inferred from homology"/>
<dbReference type="InterPro" id="IPR001087">
    <property type="entry name" value="GDSL"/>
</dbReference>
<evidence type="ECO:0000313" key="5">
    <source>
        <dbReference type="Proteomes" id="UP000030748"/>
    </source>
</evidence>
<dbReference type="Proteomes" id="UP000030748">
    <property type="component" value="Unassembled WGS sequence"/>
</dbReference>
<comment type="similarity">
    <text evidence="1">Belongs to the 'GDSL' lipolytic enzyme family.</text>
</comment>
<feature type="signal peptide" evidence="3">
    <location>
        <begin position="1"/>
        <end position="22"/>
    </location>
</feature>
<dbReference type="Gene3D" id="3.40.50.1110">
    <property type="entry name" value="SGNH hydrolase"/>
    <property type="match status" value="1"/>
</dbReference>
<accession>A0A022PN51</accession>
<keyword evidence="5" id="KW-1185">Reference proteome</keyword>
<dbReference type="InterPro" id="IPR008265">
    <property type="entry name" value="Lipase_GDSL_AS"/>
</dbReference>
<dbReference type="PROSITE" id="PS01098">
    <property type="entry name" value="LIPASE_GDSL_SER"/>
    <property type="match status" value="1"/>
</dbReference>
<dbReference type="SUPFAM" id="SSF52266">
    <property type="entry name" value="SGNH hydrolase"/>
    <property type="match status" value="1"/>
</dbReference>